<dbReference type="PROSITE" id="PS50090">
    <property type="entry name" value="MYB_LIKE"/>
    <property type="match status" value="2"/>
</dbReference>
<dbReference type="GO" id="GO:0005634">
    <property type="term" value="C:nucleus"/>
    <property type="evidence" value="ECO:0007669"/>
    <property type="project" value="UniProtKB-SubCell"/>
</dbReference>
<dbReference type="InterPro" id="IPR015495">
    <property type="entry name" value="Myb_TF_plants"/>
</dbReference>
<dbReference type="EnsemblPlants" id="LPERR03G18050.1">
    <property type="protein sequence ID" value="LPERR03G18050.1"/>
    <property type="gene ID" value="LPERR03G18050"/>
</dbReference>
<reference evidence="11" key="2">
    <citation type="submission" date="2013-12" db="EMBL/GenBank/DDBJ databases">
        <authorList>
            <person name="Yu Y."/>
            <person name="Lee S."/>
            <person name="de Baynast K."/>
            <person name="Wissotski M."/>
            <person name="Liu L."/>
            <person name="Talag J."/>
            <person name="Goicoechea J."/>
            <person name="Angelova A."/>
            <person name="Jetty R."/>
            <person name="Kudrna D."/>
            <person name="Golser W."/>
            <person name="Rivera L."/>
            <person name="Zhang J."/>
            <person name="Wing R."/>
        </authorList>
    </citation>
    <scope>NUCLEOTIDE SEQUENCE</scope>
</reference>
<reference evidence="10 11" key="1">
    <citation type="submission" date="2012-08" db="EMBL/GenBank/DDBJ databases">
        <title>Oryza genome evolution.</title>
        <authorList>
            <person name="Wing R.A."/>
        </authorList>
    </citation>
    <scope>NUCLEOTIDE SEQUENCE</scope>
</reference>
<dbReference type="FunFam" id="1.10.10.60:FF:000001">
    <property type="entry name" value="MYB-related transcription factor"/>
    <property type="match status" value="1"/>
</dbReference>
<sequence length="344" mass="37825">MGRKPCCSKEDSLNRGAWTAAEDELLASYIAKNGEGKWGSLPKRAGLKRCGKSCRLRWLNYLRPGIKRGNISADEEDLILRLHTLLGNRQLKFVDIYADAGRLPGRTDNEIKNYWNSTLSKRLLTNNNSSSASPAATSSDAAAAARRRRSPEPNTVIVSPRPIRTKAIRWCSSGNRAVQQQQQAGSSDHNGRPLGEEEQAAPPQQREYDCDEMPPAVCVDDLGLDDMIDLGLDGFLISPWRGGGYDYELGGCGGEDGAADLDALLGEDDGEQQQEEGDVASLLGDDYDYLELSPCVFRRSSQHEEDHIIGLVAEELLTQSDDHFLNLIVQIGMEQNGTNLNKPH</sequence>
<dbReference type="STRING" id="77586.A0A0D9VV61"/>
<evidence type="ECO:0000256" key="4">
    <source>
        <dbReference type="ARBA" id="ARBA00023125"/>
    </source>
</evidence>
<dbReference type="Proteomes" id="UP000032180">
    <property type="component" value="Chromosome 3"/>
</dbReference>
<evidence type="ECO:0000313" key="10">
    <source>
        <dbReference type="EnsemblPlants" id="LPERR03G18050.1"/>
    </source>
</evidence>
<keyword evidence="5" id="KW-0804">Transcription</keyword>
<feature type="region of interest" description="Disordered" evidence="7">
    <location>
        <begin position="172"/>
        <end position="211"/>
    </location>
</feature>
<dbReference type="Pfam" id="PF00249">
    <property type="entry name" value="Myb_DNA-binding"/>
    <property type="match status" value="2"/>
</dbReference>
<keyword evidence="4" id="KW-0238">DNA-binding</keyword>
<organism evidence="10 11">
    <name type="scientific">Leersia perrieri</name>
    <dbReference type="NCBI Taxonomy" id="77586"/>
    <lineage>
        <taxon>Eukaryota</taxon>
        <taxon>Viridiplantae</taxon>
        <taxon>Streptophyta</taxon>
        <taxon>Embryophyta</taxon>
        <taxon>Tracheophyta</taxon>
        <taxon>Spermatophyta</taxon>
        <taxon>Magnoliopsida</taxon>
        <taxon>Liliopsida</taxon>
        <taxon>Poales</taxon>
        <taxon>Poaceae</taxon>
        <taxon>BOP clade</taxon>
        <taxon>Oryzoideae</taxon>
        <taxon>Oryzeae</taxon>
        <taxon>Oryzinae</taxon>
        <taxon>Leersia</taxon>
    </lineage>
</organism>
<keyword evidence="3" id="KW-0805">Transcription regulation</keyword>
<keyword evidence="11" id="KW-1185">Reference proteome</keyword>
<dbReference type="InterPro" id="IPR017930">
    <property type="entry name" value="Myb_dom"/>
</dbReference>
<protein>
    <submittedName>
        <fullName evidence="10">Uncharacterized protein</fullName>
    </submittedName>
</protein>
<evidence type="ECO:0000256" key="2">
    <source>
        <dbReference type="ARBA" id="ARBA00022737"/>
    </source>
</evidence>
<evidence type="ECO:0000256" key="6">
    <source>
        <dbReference type="ARBA" id="ARBA00023242"/>
    </source>
</evidence>
<dbReference type="InterPro" id="IPR001005">
    <property type="entry name" value="SANT/Myb"/>
</dbReference>
<dbReference type="SMART" id="SM00717">
    <property type="entry name" value="SANT"/>
    <property type="match status" value="2"/>
</dbReference>
<dbReference type="PANTHER" id="PTHR47999:SF96">
    <property type="entry name" value="TRANSCRIPTION REPRESSOR MYB6-LIKE"/>
    <property type="match status" value="1"/>
</dbReference>
<evidence type="ECO:0000313" key="11">
    <source>
        <dbReference type="Proteomes" id="UP000032180"/>
    </source>
</evidence>
<feature type="domain" description="Myb-like" evidence="8">
    <location>
        <begin position="63"/>
        <end position="119"/>
    </location>
</feature>
<dbReference type="SUPFAM" id="SSF46689">
    <property type="entry name" value="Homeodomain-like"/>
    <property type="match status" value="1"/>
</dbReference>
<comment type="subcellular location">
    <subcellularLocation>
        <location evidence="1">Nucleus</location>
    </subcellularLocation>
</comment>
<dbReference type="InterPro" id="IPR009057">
    <property type="entry name" value="Homeodomain-like_sf"/>
</dbReference>
<dbReference type="Gramene" id="LPERR03G18050.1">
    <property type="protein sequence ID" value="LPERR03G18050.1"/>
    <property type="gene ID" value="LPERR03G18050"/>
</dbReference>
<feature type="compositionally biased region" description="Polar residues" evidence="7">
    <location>
        <begin position="172"/>
        <end position="188"/>
    </location>
</feature>
<evidence type="ECO:0000256" key="3">
    <source>
        <dbReference type="ARBA" id="ARBA00023015"/>
    </source>
</evidence>
<dbReference type="CDD" id="cd00167">
    <property type="entry name" value="SANT"/>
    <property type="match status" value="2"/>
</dbReference>
<dbReference type="PANTHER" id="PTHR47999">
    <property type="entry name" value="TRANSCRIPTION FACTOR MYB8-RELATED-RELATED"/>
    <property type="match status" value="1"/>
</dbReference>
<dbReference type="HOGENOM" id="CLU_028567_4_1_1"/>
<evidence type="ECO:0000256" key="5">
    <source>
        <dbReference type="ARBA" id="ARBA00023163"/>
    </source>
</evidence>
<reference evidence="10" key="3">
    <citation type="submission" date="2015-04" db="UniProtKB">
        <authorList>
            <consortium name="EnsemblPlants"/>
        </authorList>
    </citation>
    <scope>IDENTIFICATION</scope>
</reference>
<evidence type="ECO:0000259" key="8">
    <source>
        <dbReference type="PROSITE" id="PS50090"/>
    </source>
</evidence>
<feature type="domain" description="Myb-like" evidence="8">
    <location>
        <begin position="10"/>
        <end position="62"/>
    </location>
</feature>
<name>A0A0D9VV61_9ORYZ</name>
<dbReference type="Gene3D" id="1.10.10.60">
    <property type="entry name" value="Homeodomain-like"/>
    <property type="match status" value="2"/>
</dbReference>
<keyword evidence="6" id="KW-0539">Nucleus</keyword>
<evidence type="ECO:0000256" key="1">
    <source>
        <dbReference type="ARBA" id="ARBA00004123"/>
    </source>
</evidence>
<proteinExistence type="predicted"/>
<dbReference type="GO" id="GO:0003677">
    <property type="term" value="F:DNA binding"/>
    <property type="evidence" value="ECO:0007669"/>
    <property type="project" value="UniProtKB-KW"/>
</dbReference>
<dbReference type="eggNOG" id="KOG0048">
    <property type="taxonomic scope" value="Eukaryota"/>
</dbReference>
<accession>A0A0D9VV61</accession>
<evidence type="ECO:0000256" key="7">
    <source>
        <dbReference type="SAM" id="MobiDB-lite"/>
    </source>
</evidence>
<dbReference type="PROSITE" id="PS51294">
    <property type="entry name" value="HTH_MYB"/>
    <property type="match status" value="2"/>
</dbReference>
<keyword evidence="2" id="KW-0677">Repeat</keyword>
<evidence type="ECO:0000259" key="9">
    <source>
        <dbReference type="PROSITE" id="PS51294"/>
    </source>
</evidence>
<feature type="compositionally biased region" description="Low complexity" evidence="7">
    <location>
        <begin position="129"/>
        <end position="144"/>
    </location>
</feature>
<feature type="region of interest" description="Disordered" evidence="7">
    <location>
        <begin position="126"/>
        <end position="159"/>
    </location>
</feature>
<dbReference type="AlphaFoldDB" id="A0A0D9VV61"/>
<feature type="domain" description="HTH myb-type" evidence="9">
    <location>
        <begin position="67"/>
        <end position="123"/>
    </location>
</feature>
<feature type="domain" description="HTH myb-type" evidence="9">
    <location>
        <begin position="10"/>
        <end position="66"/>
    </location>
</feature>